<proteinExistence type="predicted"/>
<gene>
    <name evidence="2" type="ORF">A6M21_12330</name>
</gene>
<dbReference type="SUPFAM" id="SSF53448">
    <property type="entry name" value="Nucleotide-diphospho-sugar transferases"/>
    <property type="match status" value="1"/>
</dbReference>
<sequence>MSGRPSVSMCLIVRNEEDCLASCLDSARHLVREIIVVDTGSTDRTCEVAAACGATVFHFAWNDDFAAARNYSLNQAGGEWILVLDADEMLAPVTAEEFARLLSNTETEGYFVHIQNHLGNGAGSAHDQVVRLFKNRPGYRFAGAIHEQVAGAIKRANRGGGLASSPLVIHHYGYLDERVAARQKHDRNIRVIKKALAQKPADPFLFYSLGIEYFNCGRHSHAVQCLERALALMDGGEGYLRDLLLLLCLGLFKTGQREKLNRTVERATALLPADADLQLLQGLSFLSANRYGPAITELRSALHRSALLAPHHIHSLLGDALSLSDRPAEAAKDYFQALRLAPRMLYPLTRILDFTQKAGLRPDWAGLAQFAPLTEKKFLYNQLLAKGENNLALILLLLIILDTCGRGENPAADCREFVRLVAEHPPGGQGRAVRYLYLAAREMLVYTGALAYGLAGAWLRPLPALSSLAASCLALITAEFAWPPVNLKW</sequence>
<accession>A0A1B7LD40</accession>
<dbReference type="InterPro" id="IPR011990">
    <property type="entry name" value="TPR-like_helical_dom_sf"/>
</dbReference>
<dbReference type="InterPro" id="IPR029044">
    <property type="entry name" value="Nucleotide-diphossugar_trans"/>
</dbReference>
<dbReference type="SMART" id="SM00028">
    <property type="entry name" value="TPR"/>
    <property type="match status" value="2"/>
</dbReference>
<feature type="domain" description="Glycosyltransferase 2-like" evidence="1">
    <location>
        <begin position="8"/>
        <end position="129"/>
    </location>
</feature>
<evidence type="ECO:0000259" key="1">
    <source>
        <dbReference type="Pfam" id="PF00535"/>
    </source>
</evidence>
<dbReference type="Gene3D" id="3.90.550.10">
    <property type="entry name" value="Spore Coat Polysaccharide Biosynthesis Protein SpsA, Chain A"/>
    <property type="match status" value="1"/>
</dbReference>
<protein>
    <recommendedName>
        <fullName evidence="1">Glycosyltransferase 2-like domain-containing protein</fullName>
    </recommendedName>
</protein>
<reference evidence="2 3" key="1">
    <citation type="submission" date="2016-04" db="EMBL/GenBank/DDBJ databases">
        <authorList>
            <person name="Evans L.H."/>
            <person name="Alamgir A."/>
            <person name="Owens N."/>
            <person name="Weber N.D."/>
            <person name="Virtaneva K."/>
            <person name="Barbian K."/>
            <person name="Babar A."/>
            <person name="Rosenke K."/>
        </authorList>
    </citation>
    <scope>NUCLEOTIDE SEQUENCE [LARGE SCALE GENOMIC DNA]</scope>
    <source>
        <strain evidence="2 3">LMa1</strain>
    </source>
</reference>
<dbReference type="RefSeq" id="WP_066669268.1">
    <property type="nucleotide sequence ID" value="NZ_LYVF01000171.1"/>
</dbReference>
<dbReference type="OrthoDB" id="9815923at2"/>
<dbReference type="SUPFAM" id="SSF48452">
    <property type="entry name" value="TPR-like"/>
    <property type="match status" value="1"/>
</dbReference>
<dbReference type="InterPro" id="IPR019734">
    <property type="entry name" value="TPR_rpt"/>
</dbReference>
<dbReference type="InterPro" id="IPR001173">
    <property type="entry name" value="Glyco_trans_2-like"/>
</dbReference>
<dbReference type="Proteomes" id="UP000078532">
    <property type="component" value="Unassembled WGS sequence"/>
</dbReference>
<dbReference type="Gene3D" id="1.25.40.10">
    <property type="entry name" value="Tetratricopeptide repeat domain"/>
    <property type="match status" value="2"/>
</dbReference>
<dbReference type="STRING" id="1838280.A6M21_12330"/>
<dbReference type="PANTHER" id="PTHR43630:SF2">
    <property type="entry name" value="GLYCOSYLTRANSFERASE"/>
    <property type="match status" value="1"/>
</dbReference>
<dbReference type="PANTHER" id="PTHR43630">
    <property type="entry name" value="POLY-BETA-1,6-N-ACETYL-D-GLUCOSAMINE SYNTHASE"/>
    <property type="match status" value="1"/>
</dbReference>
<name>A0A1B7LD40_9FIRM</name>
<dbReference type="CDD" id="cd02511">
    <property type="entry name" value="Beta4Glucosyltransferase"/>
    <property type="match status" value="1"/>
</dbReference>
<dbReference type="Pfam" id="PF00535">
    <property type="entry name" value="Glycos_transf_2"/>
    <property type="match status" value="1"/>
</dbReference>
<dbReference type="EMBL" id="LYVF01000171">
    <property type="protein sequence ID" value="OAT80851.1"/>
    <property type="molecule type" value="Genomic_DNA"/>
</dbReference>
<dbReference type="AlphaFoldDB" id="A0A1B7LD40"/>
<evidence type="ECO:0000313" key="3">
    <source>
        <dbReference type="Proteomes" id="UP000078532"/>
    </source>
</evidence>
<comment type="caution">
    <text evidence="2">The sequence shown here is derived from an EMBL/GenBank/DDBJ whole genome shotgun (WGS) entry which is preliminary data.</text>
</comment>
<evidence type="ECO:0000313" key="2">
    <source>
        <dbReference type="EMBL" id="OAT80851.1"/>
    </source>
</evidence>
<keyword evidence="3" id="KW-1185">Reference proteome</keyword>
<organism evidence="2 3">
    <name type="scientific">Desulfotomaculum copahuensis</name>
    <dbReference type="NCBI Taxonomy" id="1838280"/>
    <lineage>
        <taxon>Bacteria</taxon>
        <taxon>Bacillati</taxon>
        <taxon>Bacillota</taxon>
        <taxon>Clostridia</taxon>
        <taxon>Eubacteriales</taxon>
        <taxon>Desulfotomaculaceae</taxon>
        <taxon>Desulfotomaculum</taxon>
    </lineage>
</organism>